<keyword evidence="1" id="KW-0808">Transferase</keyword>
<keyword evidence="1" id="KW-0489">Methyltransferase</keyword>
<dbReference type="CDD" id="cd02440">
    <property type="entry name" value="AdoMet_MTases"/>
    <property type="match status" value="1"/>
</dbReference>
<evidence type="ECO:0000313" key="1">
    <source>
        <dbReference type="EMBL" id="XBH07339.1"/>
    </source>
</evidence>
<dbReference type="Gene3D" id="3.40.50.150">
    <property type="entry name" value="Vaccinia Virus protein VP39"/>
    <property type="match status" value="1"/>
</dbReference>
<dbReference type="EMBL" id="CP155447">
    <property type="protein sequence ID" value="XBH07339.1"/>
    <property type="molecule type" value="Genomic_DNA"/>
</dbReference>
<proteinExistence type="predicted"/>
<dbReference type="GO" id="GO:0032259">
    <property type="term" value="P:methylation"/>
    <property type="evidence" value="ECO:0007669"/>
    <property type="project" value="UniProtKB-KW"/>
</dbReference>
<name>A0AAU7CPJ6_9BACT</name>
<dbReference type="RefSeq" id="WP_406700176.1">
    <property type="nucleotide sequence ID" value="NZ_CP155447.1"/>
</dbReference>
<dbReference type="Pfam" id="PF13489">
    <property type="entry name" value="Methyltransf_23"/>
    <property type="match status" value="1"/>
</dbReference>
<organism evidence="1">
    <name type="scientific">Singulisphaera sp. Ch08</name>
    <dbReference type="NCBI Taxonomy" id="3120278"/>
    <lineage>
        <taxon>Bacteria</taxon>
        <taxon>Pseudomonadati</taxon>
        <taxon>Planctomycetota</taxon>
        <taxon>Planctomycetia</taxon>
        <taxon>Isosphaerales</taxon>
        <taxon>Isosphaeraceae</taxon>
        <taxon>Singulisphaera</taxon>
    </lineage>
</organism>
<gene>
    <name evidence="1" type="ORF">V5E97_15235</name>
</gene>
<dbReference type="GO" id="GO:0008168">
    <property type="term" value="F:methyltransferase activity"/>
    <property type="evidence" value="ECO:0007669"/>
    <property type="project" value="UniProtKB-KW"/>
</dbReference>
<dbReference type="SUPFAM" id="SSF53335">
    <property type="entry name" value="S-adenosyl-L-methionine-dependent methyltransferases"/>
    <property type="match status" value="1"/>
</dbReference>
<reference evidence="1" key="1">
    <citation type="submission" date="2024-05" db="EMBL/GenBank/DDBJ databases">
        <title>Planctomycetes of the genus Singulisphaera possess chitinolytic capabilities.</title>
        <authorList>
            <person name="Ivanova A."/>
        </authorList>
    </citation>
    <scope>NUCLEOTIDE SEQUENCE</scope>
    <source>
        <strain evidence="1">Ch08T</strain>
    </source>
</reference>
<dbReference type="AlphaFoldDB" id="A0AAU7CPJ6"/>
<accession>A0AAU7CPJ6</accession>
<protein>
    <submittedName>
        <fullName evidence="1">Methyltransferase domain-containing protein</fullName>
    </submittedName>
</protein>
<dbReference type="InterPro" id="IPR029063">
    <property type="entry name" value="SAM-dependent_MTases_sf"/>
</dbReference>
<sequence length="242" mass="27269">MKKFECVYLLVEPFTLPLHKVVRRRLRALVGALDRPAEILDVGGRKSHYTIGIPGSITITDLPRETEVQRKLHLGINGEIVEKTYARRSNVKAILYDDMTESMLLDGSFDCVVAVEVLEHVEQDAEFVRQVHRVLRPGGVFLMTTPNGDYLDNHNPDHKRHYTREQLQALLVARFGAAEVDYAVRGGTFRTLGLRPWSVRRPLQTAVGMASNIINTVQSSPASLRQQARGTHHLVAEARRSD</sequence>